<evidence type="ECO:0000256" key="2">
    <source>
        <dbReference type="SAM" id="Phobius"/>
    </source>
</evidence>
<name>A0AAU2V6U6_9ACTN</name>
<evidence type="ECO:0008006" key="4">
    <source>
        <dbReference type="Google" id="ProtNLM"/>
    </source>
</evidence>
<accession>A0AAU2V6U6</accession>
<reference evidence="3" key="1">
    <citation type="submission" date="2022-10" db="EMBL/GenBank/DDBJ databases">
        <title>The complete genomes of actinobacterial strains from the NBC collection.</title>
        <authorList>
            <person name="Joergensen T.S."/>
            <person name="Alvarez Arevalo M."/>
            <person name="Sterndorff E.B."/>
            <person name="Faurdal D."/>
            <person name="Vuksanovic O."/>
            <person name="Mourched A.-S."/>
            <person name="Charusanti P."/>
            <person name="Shaw S."/>
            <person name="Blin K."/>
            <person name="Weber T."/>
        </authorList>
    </citation>
    <scope>NUCLEOTIDE SEQUENCE</scope>
    <source>
        <strain evidence="3">NBC_00003</strain>
    </source>
</reference>
<feature type="compositionally biased region" description="Low complexity" evidence="1">
    <location>
        <begin position="356"/>
        <end position="388"/>
    </location>
</feature>
<dbReference type="EMBL" id="CP108318">
    <property type="protein sequence ID" value="WTW63080.1"/>
    <property type="molecule type" value="Genomic_DNA"/>
</dbReference>
<dbReference type="AlphaFoldDB" id="A0AAU2V6U6"/>
<feature type="compositionally biased region" description="Basic and acidic residues" evidence="1">
    <location>
        <begin position="42"/>
        <end position="59"/>
    </location>
</feature>
<proteinExistence type="predicted"/>
<evidence type="ECO:0000256" key="1">
    <source>
        <dbReference type="SAM" id="MobiDB-lite"/>
    </source>
</evidence>
<feature type="compositionally biased region" description="Basic and acidic residues" evidence="1">
    <location>
        <begin position="1"/>
        <end position="20"/>
    </location>
</feature>
<feature type="compositionally biased region" description="Gly residues" evidence="1">
    <location>
        <begin position="226"/>
        <end position="235"/>
    </location>
</feature>
<feature type="compositionally biased region" description="Polar residues" evidence="1">
    <location>
        <begin position="208"/>
        <end position="220"/>
    </location>
</feature>
<feature type="region of interest" description="Disordered" evidence="1">
    <location>
        <begin position="165"/>
        <end position="242"/>
    </location>
</feature>
<feature type="region of interest" description="Disordered" evidence="1">
    <location>
        <begin position="1"/>
        <end position="95"/>
    </location>
</feature>
<keyword evidence="2" id="KW-0472">Membrane</keyword>
<sequence length="437" mass="43135">MTGPDRNGDRDGARDGDRRPGNGAHGEQGAYGEHGANGERGAYGEHGKKGPDQRPRNDLNDLTGYGFVDKTPEKNSTGNFPFGPPFGLPPASAGSDAADELALRRLLHDAVDDLSPSEGALEHLRAAVPVRRARKRQAVVGSVAAALLVATAVPAFIHVANTSGSAGDQPAVAGHGEQTRATSGSASGDPDDVRESAPPSGVGRPSGTPDSTGRTPQPSKGTTGATAGGSTGAGSGPVQANSPVCEAGELSVKSASVGKPDSTGKVYGAFRIVNASNKQCAIGGAGKFNVQAQGAANPAKITVVEHAAGDPAPGLPDPSQDTTGLVLKPAAAYEVRFAWVPSDTCPRTPPSPAPSPSTAGSGSTSGIVSPTAAAGGQTTQLGADGATPTATADGTVAVTHVAEPGAPSAEAKIPNACAGTIYKTGVLDAGTASTAPH</sequence>
<feature type="transmembrane region" description="Helical" evidence="2">
    <location>
        <begin position="138"/>
        <end position="157"/>
    </location>
</feature>
<gene>
    <name evidence="3" type="ORF">OG549_21830</name>
</gene>
<keyword evidence="2" id="KW-1133">Transmembrane helix</keyword>
<evidence type="ECO:0000313" key="3">
    <source>
        <dbReference type="EMBL" id="WTW63080.1"/>
    </source>
</evidence>
<protein>
    <recommendedName>
        <fullName evidence="4">DUF4232 domain-containing protein</fullName>
    </recommendedName>
</protein>
<organism evidence="3">
    <name type="scientific">Streptomyces sp. NBC_00003</name>
    <dbReference type="NCBI Taxonomy" id="2903608"/>
    <lineage>
        <taxon>Bacteria</taxon>
        <taxon>Bacillati</taxon>
        <taxon>Actinomycetota</taxon>
        <taxon>Actinomycetes</taxon>
        <taxon>Kitasatosporales</taxon>
        <taxon>Streptomycetaceae</taxon>
        <taxon>Streptomyces</taxon>
    </lineage>
</organism>
<feature type="region of interest" description="Disordered" evidence="1">
    <location>
        <begin position="342"/>
        <end position="388"/>
    </location>
</feature>
<keyword evidence="2" id="KW-0812">Transmembrane</keyword>